<keyword evidence="2" id="KW-1185">Reference proteome</keyword>
<evidence type="ECO:0000313" key="1">
    <source>
        <dbReference type="EMBL" id="TNV85253.1"/>
    </source>
</evidence>
<evidence type="ECO:0000313" key="2">
    <source>
        <dbReference type="Proteomes" id="UP000785679"/>
    </source>
</evidence>
<name>A0A8J8P0Y4_HALGN</name>
<reference evidence="1" key="1">
    <citation type="submission" date="2019-06" db="EMBL/GenBank/DDBJ databases">
        <authorList>
            <person name="Zheng W."/>
        </authorList>
    </citation>
    <scope>NUCLEOTIDE SEQUENCE</scope>
    <source>
        <strain evidence="1">QDHG01</strain>
    </source>
</reference>
<dbReference type="Proteomes" id="UP000785679">
    <property type="component" value="Unassembled WGS sequence"/>
</dbReference>
<proteinExistence type="predicted"/>
<comment type="caution">
    <text evidence="1">The sequence shown here is derived from an EMBL/GenBank/DDBJ whole genome shotgun (WGS) entry which is preliminary data.</text>
</comment>
<sequence length="177" mass="19549">MKVWGFWASLKRLGDWSIFGGDVRMLLSSISMETSSIIDVIWFFSRRSSVVVCTVMLSNLTIFLWDLLLSDWVFCWEIGASSSVSGYCRGAGSKIYYIGYCFGSKMSVRIRPTFSTDSCPTSYQSSLLSISSIDGSSKFMGIPSFMESLPSVLCFFPLPPVTEGLQLSTPKCAALVP</sequence>
<gene>
    <name evidence="1" type="ORF">FGO68_gene10469</name>
</gene>
<organism evidence="1 2">
    <name type="scientific">Halteria grandinella</name>
    <dbReference type="NCBI Taxonomy" id="5974"/>
    <lineage>
        <taxon>Eukaryota</taxon>
        <taxon>Sar</taxon>
        <taxon>Alveolata</taxon>
        <taxon>Ciliophora</taxon>
        <taxon>Intramacronucleata</taxon>
        <taxon>Spirotrichea</taxon>
        <taxon>Stichotrichia</taxon>
        <taxon>Sporadotrichida</taxon>
        <taxon>Halteriidae</taxon>
        <taxon>Halteria</taxon>
    </lineage>
</organism>
<accession>A0A8J8P0Y4</accession>
<dbReference type="EMBL" id="RRYP01001989">
    <property type="protein sequence ID" value="TNV85253.1"/>
    <property type="molecule type" value="Genomic_DNA"/>
</dbReference>
<protein>
    <submittedName>
        <fullName evidence="1">Uncharacterized protein</fullName>
    </submittedName>
</protein>
<dbReference type="AlphaFoldDB" id="A0A8J8P0Y4"/>